<evidence type="ECO:0000256" key="1">
    <source>
        <dbReference type="SAM" id="SignalP"/>
    </source>
</evidence>
<keyword evidence="2" id="KW-1185">Reference proteome</keyword>
<proteinExistence type="predicted"/>
<feature type="chain" id="PRO_5037380232" evidence="1">
    <location>
        <begin position="25"/>
        <end position="84"/>
    </location>
</feature>
<sequence>MSYRKMNKIALFCVIFCIFVACECLCPTCGDHGRKKRVTDEETRAEAGTQLGAQQNVDQQQVVQQAFDRLDSGRKKRQQGFKLV</sequence>
<accession>A0A914CH73</accession>
<name>A0A914CH73_9BILA</name>
<protein>
    <submittedName>
        <fullName evidence="3">Secreted protein</fullName>
    </submittedName>
</protein>
<feature type="signal peptide" evidence="1">
    <location>
        <begin position="1"/>
        <end position="24"/>
    </location>
</feature>
<reference evidence="3" key="1">
    <citation type="submission" date="2022-11" db="UniProtKB">
        <authorList>
            <consortium name="WormBaseParasite"/>
        </authorList>
    </citation>
    <scope>IDENTIFICATION</scope>
</reference>
<dbReference type="Proteomes" id="UP000887540">
    <property type="component" value="Unplaced"/>
</dbReference>
<evidence type="ECO:0000313" key="2">
    <source>
        <dbReference type="Proteomes" id="UP000887540"/>
    </source>
</evidence>
<organism evidence="2 3">
    <name type="scientific">Acrobeloides nanus</name>
    <dbReference type="NCBI Taxonomy" id="290746"/>
    <lineage>
        <taxon>Eukaryota</taxon>
        <taxon>Metazoa</taxon>
        <taxon>Ecdysozoa</taxon>
        <taxon>Nematoda</taxon>
        <taxon>Chromadorea</taxon>
        <taxon>Rhabditida</taxon>
        <taxon>Tylenchina</taxon>
        <taxon>Cephalobomorpha</taxon>
        <taxon>Cephaloboidea</taxon>
        <taxon>Cephalobidae</taxon>
        <taxon>Acrobeloides</taxon>
    </lineage>
</organism>
<keyword evidence="1" id="KW-0732">Signal</keyword>
<dbReference type="WBParaSite" id="ACRNAN_scaffold10493.g28651.t1">
    <property type="protein sequence ID" value="ACRNAN_scaffold10493.g28651.t1"/>
    <property type="gene ID" value="ACRNAN_scaffold10493.g28651"/>
</dbReference>
<dbReference type="AlphaFoldDB" id="A0A914CH73"/>
<evidence type="ECO:0000313" key="3">
    <source>
        <dbReference type="WBParaSite" id="ACRNAN_scaffold10493.g28651.t1"/>
    </source>
</evidence>
<dbReference type="PROSITE" id="PS51257">
    <property type="entry name" value="PROKAR_LIPOPROTEIN"/>
    <property type="match status" value="1"/>
</dbReference>